<dbReference type="KEGG" id="hro:HELRODRAFT_167194"/>
<keyword evidence="2" id="KW-0472">Membrane</keyword>
<feature type="transmembrane region" description="Helical" evidence="2">
    <location>
        <begin position="595"/>
        <end position="618"/>
    </location>
</feature>
<dbReference type="GO" id="GO:0005886">
    <property type="term" value="C:plasma membrane"/>
    <property type="evidence" value="ECO:0000318"/>
    <property type="project" value="GO_Central"/>
</dbReference>
<feature type="compositionally biased region" description="Low complexity" evidence="1">
    <location>
        <begin position="882"/>
        <end position="904"/>
    </location>
</feature>
<keyword evidence="2" id="KW-0812">Transmembrane</keyword>
<feature type="compositionally biased region" description="Low complexity" evidence="1">
    <location>
        <begin position="436"/>
        <end position="461"/>
    </location>
</feature>
<feature type="compositionally biased region" description="Low complexity" evidence="1">
    <location>
        <begin position="166"/>
        <end position="179"/>
    </location>
</feature>
<gene>
    <name evidence="4" type="primary">20201846</name>
    <name evidence="3" type="ORF">HELRODRAFT_167194</name>
</gene>
<keyword evidence="5" id="KW-1185">Reference proteome</keyword>
<dbReference type="CTD" id="20201846"/>
<dbReference type="InterPro" id="IPR019427">
    <property type="entry name" value="7TM_GPCR_serpentine_rcpt_Srw"/>
</dbReference>
<dbReference type="EMBL" id="AMQM01002718">
    <property type="status" value="NOT_ANNOTATED_CDS"/>
    <property type="molecule type" value="Genomic_DNA"/>
</dbReference>
<dbReference type="AlphaFoldDB" id="T1EZ46"/>
<evidence type="ECO:0008006" key="6">
    <source>
        <dbReference type="Google" id="ProtNLM"/>
    </source>
</evidence>
<feature type="compositionally biased region" description="Basic residues" evidence="1">
    <location>
        <begin position="905"/>
        <end position="925"/>
    </location>
</feature>
<feature type="compositionally biased region" description="Low complexity" evidence="1">
    <location>
        <begin position="308"/>
        <end position="329"/>
    </location>
</feature>
<feature type="transmembrane region" description="Helical" evidence="2">
    <location>
        <begin position="65"/>
        <end position="84"/>
    </location>
</feature>
<reference evidence="5" key="1">
    <citation type="submission" date="2012-12" db="EMBL/GenBank/DDBJ databases">
        <authorList>
            <person name="Hellsten U."/>
            <person name="Grimwood J."/>
            <person name="Chapman J.A."/>
            <person name="Shapiro H."/>
            <person name="Aerts A."/>
            <person name="Otillar R.P."/>
            <person name="Terry A.Y."/>
            <person name="Boore J.L."/>
            <person name="Simakov O."/>
            <person name="Marletaz F."/>
            <person name="Cho S.-J."/>
            <person name="Edsinger-Gonzales E."/>
            <person name="Havlak P."/>
            <person name="Kuo D.-H."/>
            <person name="Larsson T."/>
            <person name="Lv J."/>
            <person name="Arendt D."/>
            <person name="Savage R."/>
            <person name="Osoegawa K."/>
            <person name="de Jong P."/>
            <person name="Lindberg D.R."/>
            <person name="Seaver E.C."/>
            <person name="Weisblat D.A."/>
            <person name="Putnam N.H."/>
            <person name="Grigoriev I.V."/>
            <person name="Rokhsar D.S."/>
        </authorList>
    </citation>
    <scope>NUCLEOTIDE SEQUENCE</scope>
</reference>
<feature type="transmembrane region" description="Helical" evidence="2">
    <location>
        <begin position="31"/>
        <end position="53"/>
    </location>
</feature>
<dbReference type="Proteomes" id="UP000015101">
    <property type="component" value="Unassembled WGS sequence"/>
</dbReference>
<dbReference type="Pfam" id="PF10324">
    <property type="entry name" value="7TM_GPCR_Srw"/>
    <property type="match status" value="2"/>
</dbReference>
<dbReference type="EMBL" id="KB095858">
    <property type="protein sequence ID" value="ESO10702.1"/>
    <property type="molecule type" value="Genomic_DNA"/>
</dbReference>
<evidence type="ECO:0000313" key="4">
    <source>
        <dbReference type="EnsemblMetazoa" id="HelroP167194"/>
    </source>
</evidence>
<dbReference type="PANTHER" id="PTHR46273:SF4">
    <property type="entry name" value="AT19640P"/>
    <property type="match status" value="1"/>
</dbReference>
<dbReference type="SUPFAM" id="SSF81321">
    <property type="entry name" value="Family A G protein-coupled receptor-like"/>
    <property type="match status" value="2"/>
</dbReference>
<dbReference type="RefSeq" id="XP_009010971.1">
    <property type="nucleotide sequence ID" value="XM_009012723.1"/>
</dbReference>
<dbReference type="EnsemblMetazoa" id="HelroT167194">
    <property type="protein sequence ID" value="HelroP167194"/>
    <property type="gene ID" value="HelroG167194"/>
</dbReference>
<organism evidence="4 5">
    <name type="scientific">Helobdella robusta</name>
    <name type="common">Californian leech</name>
    <dbReference type="NCBI Taxonomy" id="6412"/>
    <lineage>
        <taxon>Eukaryota</taxon>
        <taxon>Metazoa</taxon>
        <taxon>Spiralia</taxon>
        <taxon>Lophotrochozoa</taxon>
        <taxon>Annelida</taxon>
        <taxon>Clitellata</taxon>
        <taxon>Hirudinea</taxon>
        <taxon>Rhynchobdellida</taxon>
        <taxon>Glossiphoniidae</taxon>
        <taxon>Helobdella</taxon>
    </lineage>
</organism>
<feature type="compositionally biased region" description="Acidic residues" evidence="1">
    <location>
        <begin position="283"/>
        <end position="307"/>
    </location>
</feature>
<name>T1EZ46_HELRO</name>
<feature type="region of interest" description="Disordered" evidence="1">
    <location>
        <begin position="882"/>
        <end position="930"/>
    </location>
</feature>
<feature type="compositionally biased region" description="Basic and acidic residues" evidence="1">
    <location>
        <begin position="400"/>
        <end position="411"/>
    </location>
</feature>
<dbReference type="InterPro" id="IPR053219">
    <property type="entry name" value="GPCR_Dmsr-1"/>
</dbReference>
<feature type="transmembrane region" description="Helical" evidence="2">
    <location>
        <begin position="934"/>
        <end position="953"/>
    </location>
</feature>
<evidence type="ECO:0000313" key="5">
    <source>
        <dbReference type="Proteomes" id="UP000015101"/>
    </source>
</evidence>
<dbReference type="GO" id="GO:0008528">
    <property type="term" value="F:G protein-coupled peptide receptor activity"/>
    <property type="evidence" value="ECO:0000318"/>
    <property type="project" value="GO_Central"/>
</dbReference>
<accession>T1EZ46</accession>
<protein>
    <recommendedName>
        <fullName evidence="6">G-protein coupled receptors family 1 profile domain-containing protein</fullName>
    </recommendedName>
</protein>
<evidence type="ECO:0000256" key="2">
    <source>
        <dbReference type="SAM" id="Phobius"/>
    </source>
</evidence>
<dbReference type="EMBL" id="AMQM01002717">
    <property type="status" value="NOT_ANNOTATED_CDS"/>
    <property type="molecule type" value="Genomic_DNA"/>
</dbReference>
<feature type="transmembrane region" description="Helical" evidence="2">
    <location>
        <begin position="104"/>
        <end position="130"/>
    </location>
</feature>
<evidence type="ECO:0000256" key="1">
    <source>
        <dbReference type="SAM" id="MobiDB-lite"/>
    </source>
</evidence>
<reference evidence="4" key="3">
    <citation type="submission" date="2015-06" db="UniProtKB">
        <authorList>
            <consortium name="EnsemblMetazoa"/>
        </authorList>
    </citation>
    <scope>IDENTIFICATION</scope>
</reference>
<dbReference type="GeneID" id="20201846"/>
<keyword evidence="2" id="KW-1133">Transmembrane helix</keyword>
<feature type="region of interest" description="Disordered" evidence="1">
    <location>
        <begin position="396"/>
        <end position="421"/>
    </location>
</feature>
<feature type="region of interest" description="Disordered" evidence="1">
    <location>
        <begin position="166"/>
        <end position="209"/>
    </location>
</feature>
<feature type="compositionally biased region" description="Low complexity" evidence="1">
    <location>
        <begin position="195"/>
        <end position="209"/>
    </location>
</feature>
<sequence length="963" mass="108206">MTTSETTTTAAVETSTLLKTLVYLATCYSNYHGFVSLIVCIIGTFCNAFNVIVLTRKELINSTNLFLTALALADFFTMLSYIPISLHFYCIYGPEKSPKRNTYFWAVFLIFQANFSVTAHTIAIWLAVVLSAFRYSFLKPHVASTATSAAVDGEASRKRWKRLKNTTTSAAGASASRASSLKKKLNPEESDMENKQTAQHQQLLQPQKTPAPFRSQVVWTRCGQKSKLAVAMVCVCSVIILVPNYATLRIVTEPISRAGSNGSNLEYYHLEWHRLNYSDELSDDYSYDEGEDGEDFNDTNVCNDEESSSSNNNNSNDNNDNNNNNNINNAASRKSASTNDININIIASAKTPSTDIKTISMVDFSTSANVIPTTTIPNILFSIFTASVLSFENNNNNDVVKNRDGPEKSPDDNLNESGSDDNALLRDHILKTISINNNNNNKINNYNNNNNNKNNNNSNNNTIRNVPNKKLMKRKDVRSYSDMRATTYNDENSKKKFKIKNIARYKNRTTTRKSSSNVNYDNINNSYANNNNNNIDENQFIYEVASYQRFNEEKEEDNNNNDNNSTNNNNNQTHPTNNNNDSDFDFMEFLANANFWIQALCVKLLPCFFMTVYCLLLIRMMHISNRRRNQLLFSTRNNKLNNPAAVVAATVAASAATVAATTAAANVNIIGKNDCLVKNLKKSQKFQNTDGCCCDDDEDDDDGGGGGDCRKRRKRINYDDNDVYKRDEEDGEDDAGPSRKDIFLERKISYERCHRSLLPRQSSSLKNNNNNNNNVILTKSNAGLVVVGCVVLNNSTCELLNKPKLNTNANMISNNNNNKNNHNNNNINNLNNINNIESINKITNINNTDKGDKDHVSNFEDRIDRIELEVNNSDFVLASNAKGKIGSSNNNINNNNNNSINNNNNKRKTKRKGTRNAQTKKRQQTRQKDHNRTTAMLVVIVVLFLITELPQVLTNELCCKPTN</sequence>
<feature type="compositionally biased region" description="Low complexity" evidence="1">
    <location>
        <begin position="560"/>
        <end position="580"/>
    </location>
</feature>
<dbReference type="HOGENOM" id="CLU_307234_0_0_1"/>
<feature type="region of interest" description="Disordered" evidence="1">
    <location>
        <begin position="436"/>
        <end position="472"/>
    </location>
</feature>
<dbReference type="PANTHER" id="PTHR46273">
    <property type="entry name" value="MYOSUPPRESSIN RECEPTOR 1, ISOFORM B-RELATED"/>
    <property type="match status" value="1"/>
</dbReference>
<feature type="region of interest" description="Disordered" evidence="1">
    <location>
        <begin position="283"/>
        <end position="334"/>
    </location>
</feature>
<evidence type="ECO:0000313" key="3">
    <source>
        <dbReference type="EMBL" id="ESO10702.1"/>
    </source>
</evidence>
<dbReference type="InParanoid" id="T1EZ46"/>
<proteinExistence type="predicted"/>
<dbReference type="GO" id="GO:0007186">
    <property type="term" value="P:G protein-coupled receptor signaling pathway"/>
    <property type="evidence" value="ECO:0000318"/>
    <property type="project" value="GO_Central"/>
</dbReference>
<reference evidence="3 5" key="2">
    <citation type="journal article" date="2013" name="Nature">
        <title>Insights into bilaterian evolution from three spiralian genomes.</title>
        <authorList>
            <person name="Simakov O."/>
            <person name="Marletaz F."/>
            <person name="Cho S.J."/>
            <person name="Edsinger-Gonzales E."/>
            <person name="Havlak P."/>
            <person name="Hellsten U."/>
            <person name="Kuo D.H."/>
            <person name="Larsson T."/>
            <person name="Lv J."/>
            <person name="Arendt D."/>
            <person name="Savage R."/>
            <person name="Osoegawa K."/>
            <person name="de Jong P."/>
            <person name="Grimwood J."/>
            <person name="Chapman J.A."/>
            <person name="Shapiro H."/>
            <person name="Aerts A."/>
            <person name="Otillar R.P."/>
            <person name="Terry A.Y."/>
            <person name="Boore J.L."/>
            <person name="Grigoriev I.V."/>
            <person name="Lindberg D.R."/>
            <person name="Seaver E.C."/>
            <person name="Weisblat D.A."/>
            <person name="Putnam N.H."/>
            <person name="Rokhsar D.S."/>
        </authorList>
    </citation>
    <scope>NUCLEOTIDE SEQUENCE</scope>
</reference>
<feature type="region of interest" description="Disordered" evidence="1">
    <location>
        <begin position="552"/>
        <end position="580"/>
    </location>
</feature>
<dbReference type="Gene3D" id="1.20.1070.10">
    <property type="entry name" value="Rhodopsin 7-helix transmembrane proteins"/>
    <property type="match status" value="2"/>
</dbReference>